<gene>
    <name evidence="2" type="ORF">NDI86_15270</name>
</gene>
<evidence type="ECO:0000313" key="3">
    <source>
        <dbReference type="Proteomes" id="UP001268864"/>
    </source>
</evidence>
<keyword evidence="3" id="KW-1185">Reference proteome</keyword>
<feature type="transmembrane region" description="Helical" evidence="1">
    <location>
        <begin position="128"/>
        <end position="145"/>
    </location>
</feature>
<comment type="caution">
    <text evidence="2">The sequence shown here is derived from an EMBL/GenBank/DDBJ whole genome shotgun (WGS) entry which is preliminary data.</text>
</comment>
<dbReference type="EMBL" id="JAMQOS010000005">
    <property type="protein sequence ID" value="MDS0283487.1"/>
    <property type="molecule type" value="Genomic_DNA"/>
</dbReference>
<sequence length="153" mass="16409">MGQANVNCIKCDKDFQVDTRYFQIFGEDPICRDCAIHTECQSCNRGLRLAPSRYQELGGGPVICTDCDQQPSASPAAQGQQNRSSSARSSSGGSFWTGLSIGEKIVFPLLLAALLGMGWLALSAELNGGEFSGPIAGVTVLLVWLHRRGKKNS</sequence>
<reference evidence="2 3" key="1">
    <citation type="submission" date="2022-06" db="EMBL/GenBank/DDBJ databases">
        <title>Halomicroarcula sp. a new haloarchaeum isolate from saline soil.</title>
        <authorList>
            <person name="Strakova D."/>
            <person name="Galisteo C."/>
            <person name="Sanchez-Porro C."/>
            <person name="Ventosa A."/>
        </authorList>
    </citation>
    <scope>NUCLEOTIDE SEQUENCE [LARGE SCALE GENOMIC DNA]</scope>
    <source>
        <strain evidence="2 3">S3CR25-11</strain>
    </source>
</reference>
<dbReference type="RefSeq" id="WP_310901318.1">
    <property type="nucleotide sequence ID" value="NZ_JAMQOS010000005.1"/>
</dbReference>
<feature type="transmembrane region" description="Helical" evidence="1">
    <location>
        <begin position="105"/>
        <end position="122"/>
    </location>
</feature>
<keyword evidence="1" id="KW-1133">Transmembrane helix</keyword>
<keyword evidence="1" id="KW-0472">Membrane</keyword>
<proteinExistence type="predicted"/>
<accession>A0ABU2FT67</accession>
<name>A0ABU2FT67_9EURY</name>
<evidence type="ECO:0000313" key="2">
    <source>
        <dbReference type="EMBL" id="MDS0283487.1"/>
    </source>
</evidence>
<keyword evidence="1" id="KW-0812">Transmembrane</keyword>
<organism evidence="2 3">
    <name type="scientific">Haloarcula onubensis</name>
    <dbReference type="NCBI Taxonomy" id="2950539"/>
    <lineage>
        <taxon>Archaea</taxon>
        <taxon>Methanobacteriati</taxon>
        <taxon>Methanobacteriota</taxon>
        <taxon>Stenosarchaea group</taxon>
        <taxon>Halobacteria</taxon>
        <taxon>Halobacteriales</taxon>
        <taxon>Haloarculaceae</taxon>
        <taxon>Haloarcula</taxon>
    </lineage>
</organism>
<evidence type="ECO:0000256" key="1">
    <source>
        <dbReference type="SAM" id="Phobius"/>
    </source>
</evidence>
<protein>
    <submittedName>
        <fullName evidence="2">Uncharacterized protein</fullName>
    </submittedName>
</protein>
<dbReference type="Proteomes" id="UP001268864">
    <property type="component" value="Unassembled WGS sequence"/>
</dbReference>